<keyword evidence="7" id="KW-1185">Reference proteome</keyword>
<protein>
    <recommendedName>
        <fullName evidence="5">ATPase F1/V1/A1 complex alpha/beta subunit nucleotide-binding domain-containing protein</fullName>
    </recommendedName>
</protein>
<dbReference type="PANTHER" id="PTHR43389:SF4">
    <property type="entry name" value="V-TYPE PROTON ATPASE SUBUNIT B"/>
    <property type="match status" value="1"/>
</dbReference>
<comment type="similarity">
    <text evidence="1">Belongs to the ATPase alpha/beta chains family.</text>
</comment>
<proteinExistence type="inferred from homology"/>
<reference evidence="6" key="3">
    <citation type="submission" date="2025-09" db="UniProtKB">
        <authorList>
            <consortium name="Ensembl"/>
        </authorList>
    </citation>
    <scope>IDENTIFICATION</scope>
</reference>
<dbReference type="GeneTree" id="ENSGT00940000155068"/>
<evidence type="ECO:0000313" key="6">
    <source>
        <dbReference type="Ensembl" id="ENSAPLP00000023507.1"/>
    </source>
</evidence>
<dbReference type="GO" id="GO:0005524">
    <property type="term" value="F:ATP binding"/>
    <property type="evidence" value="ECO:0007669"/>
    <property type="project" value="InterPro"/>
</dbReference>
<dbReference type="SUPFAM" id="SSF52540">
    <property type="entry name" value="P-loop containing nucleoside triphosphate hydrolases"/>
    <property type="match status" value="1"/>
</dbReference>
<evidence type="ECO:0000256" key="2">
    <source>
        <dbReference type="ARBA" id="ARBA00022448"/>
    </source>
</evidence>
<dbReference type="Proteomes" id="UP000016666">
    <property type="component" value="Unassembled WGS sequence"/>
</dbReference>
<feature type="compositionally biased region" description="Basic and acidic residues" evidence="4">
    <location>
        <begin position="136"/>
        <end position="159"/>
    </location>
</feature>
<dbReference type="InterPro" id="IPR027417">
    <property type="entry name" value="P-loop_NTPase"/>
</dbReference>
<dbReference type="InterPro" id="IPR022879">
    <property type="entry name" value="V-ATPase_su_B/beta"/>
</dbReference>
<evidence type="ECO:0000313" key="7">
    <source>
        <dbReference type="Proteomes" id="UP000016666"/>
    </source>
</evidence>
<feature type="domain" description="ATPase F1/V1/A1 complex alpha/beta subunit nucleotide-binding" evidence="5">
    <location>
        <begin position="256"/>
        <end position="301"/>
    </location>
</feature>
<dbReference type="InterPro" id="IPR000194">
    <property type="entry name" value="ATPase_F1/V1/A1_a/bsu_nucl-bd"/>
</dbReference>
<dbReference type="STRING" id="8840.ENSAPLP00000023507"/>
<evidence type="ECO:0000256" key="4">
    <source>
        <dbReference type="SAM" id="MobiDB-lite"/>
    </source>
</evidence>
<evidence type="ECO:0000256" key="3">
    <source>
        <dbReference type="ARBA" id="ARBA00023065"/>
    </source>
</evidence>
<reference evidence="7" key="1">
    <citation type="submission" date="2017-10" db="EMBL/GenBank/DDBJ databases">
        <title>A new Pekin duck reference genome.</title>
        <authorList>
            <person name="Hou Z.-C."/>
            <person name="Zhou Z.-K."/>
            <person name="Zhu F."/>
            <person name="Hou S.-S."/>
        </authorList>
    </citation>
    <scope>NUCLEOTIDE SEQUENCE [LARGE SCALE GENOMIC DNA]</scope>
</reference>
<keyword evidence="3" id="KW-0406">Ion transport</keyword>
<evidence type="ECO:0000259" key="5">
    <source>
        <dbReference type="Pfam" id="PF00006"/>
    </source>
</evidence>
<dbReference type="Pfam" id="PF00006">
    <property type="entry name" value="ATP-synt_ab"/>
    <property type="match status" value="1"/>
</dbReference>
<feature type="compositionally biased region" description="Basic and acidic residues" evidence="4">
    <location>
        <begin position="103"/>
        <end position="129"/>
    </location>
</feature>
<feature type="region of interest" description="Disordered" evidence="4">
    <location>
        <begin position="192"/>
        <end position="221"/>
    </location>
</feature>
<feature type="compositionally biased region" description="Pro residues" evidence="4">
    <location>
        <begin position="52"/>
        <end position="62"/>
    </location>
</feature>
<sequence length="301" mass="32467">MAQQGLGLGAPSGDPKCCFSTKVQLSLSRLSPQCPNGPGSTADSPGGGTAAPSPPAPVPQQPSPCRSCLQRLRQAHRQRPPGDGRGLSGHQRPAHQPPRAHLPRGDDPDGHLAHRRDEQHRPGAEDPHLLRRRPPPQRDRRADLPAGRPGEEIQGRDGLPRGQLRHRLRGHGGEHGDGSLLQVGLRGERLHGERLPLPQPGQRPHHRAHHHPTPGAHHGRIPGVPVREARAGHPDGHELLRRGPARAPPAAPLIPQVSAAREEVPGRRGFPGYMYTDLATIYERAGRVEGRNGSITQIPIL</sequence>
<dbReference type="GO" id="GO:0046961">
    <property type="term" value="F:proton-transporting ATPase activity, rotational mechanism"/>
    <property type="evidence" value="ECO:0007669"/>
    <property type="project" value="TreeGrafter"/>
</dbReference>
<evidence type="ECO:0000256" key="1">
    <source>
        <dbReference type="ARBA" id="ARBA00008936"/>
    </source>
</evidence>
<accession>A0A493TCA2</accession>
<name>A0A493TCA2_ANAPP</name>
<dbReference type="AlphaFoldDB" id="A0A493TCA2"/>
<reference evidence="6" key="2">
    <citation type="submission" date="2025-08" db="UniProtKB">
        <authorList>
            <consortium name="Ensembl"/>
        </authorList>
    </citation>
    <scope>IDENTIFICATION</scope>
</reference>
<dbReference type="Ensembl" id="ENSAPLT00000046930.1">
    <property type="protein sequence ID" value="ENSAPLP00000023507.1"/>
    <property type="gene ID" value="ENSAPLG00000024360.1"/>
</dbReference>
<organism evidence="6 7">
    <name type="scientific">Anas platyrhynchos platyrhynchos</name>
    <name type="common">Northern mallard</name>
    <dbReference type="NCBI Taxonomy" id="8840"/>
    <lineage>
        <taxon>Eukaryota</taxon>
        <taxon>Metazoa</taxon>
        <taxon>Chordata</taxon>
        <taxon>Craniata</taxon>
        <taxon>Vertebrata</taxon>
        <taxon>Euteleostomi</taxon>
        <taxon>Archelosauria</taxon>
        <taxon>Archosauria</taxon>
        <taxon>Dinosauria</taxon>
        <taxon>Saurischia</taxon>
        <taxon>Theropoda</taxon>
        <taxon>Coelurosauria</taxon>
        <taxon>Aves</taxon>
        <taxon>Neognathae</taxon>
        <taxon>Galloanserae</taxon>
        <taxon>Anseriformes</taxon>
        <taxon>Anatidae</taxon>
        <taxon>Anatinae</taxon>
        <taxon>Anas</taxon>
    </lineage>
</organism>
<dbReference type="PANTHER" id="PTHR43389">
    <property type="entry name" value="V-TYPE PROTON ATPASE SUBUNIT B"/>
    <property type="match status" value="1"/>
</dbReference>
<dbReference type="Gene3D" id="3.40.50.12240">
    <property type="match status" value="1"/>
</dbReference>
<feature type="region of interest" description="Disordered" evidence="4">
    <location>
        <begin position="29"/>
        <end position="180"/>
    </location>
</feature>
<keyword evidence="2" id="KW-0813">Transport</keyword>
<dbReference type="GO" id="GO:0007035">
    <property type="term" value="P:vacuolar acidification"/>
    <property type="evidence" value="ECO:0007669"/>
    <property type="project" value="TreeGrafter"/>
</dbReference>
<feature type="compositionally biased region" description="Basic residues" evidence="4">
    <location>
        <begin position="203"/>
        <end position="220"/>
    </location>
</feature>